<evidence type="ECO:0000256" key="7">
    <source>
        <dbReference type="ARBA" id="ARBA00022989"/>
    </source>
</evidence>
<keyword evidence="8 10" id="KW-0472">Membrane</keyword>
<name>A0A5Q4ZWR1_9GAMM</name>
<dbReference type="SUPFAM" id="SSF141868">
    <property type="entry name" value="EAL domain-like"/>
    <property type="match status" value="1"/>
</dbReference>
<sequence length="476" mass="55628">MKGLFNKYMIGVIAVFVFFKYVIYADYTQYVETNIKITVENIETRFDKIKTSVQELSSLKEQTCQEMMLSLQKKVARCPLINSISVIRDGQYFCSSIVGEKISKKEVPKKEIYIKENNLLTNQPSISYYHRYDNDNGLQFFMKEVPVELEDRRLGHIVLSNSEYTISKGNVFGIHDPIDEKIYSSNKYDFYLLLKYDRWTSIKSYLLDNQLIIVIFVLIVLPLCTLSSKVTYLNFGFYKLRNAIRKNQITPFVQPIVNSNERIIGGEILARWIMPCGNIISPIEFIPKVERFGLMEKMTKSILFQLNDHYKDSLHNGLRISVNLTESCLYDDEIYHLCKQLSEKCILVLEFTESTEFEDRHKIIFYMQKFREIGVKFALDDYGTGYSSLQYLNYYQFDFVKIDKSFIDDIETNKQSLKILENIILLANNLNINLVAEGVENKNQKQILNDLSISSHQGFLYFKPMPLSEFYSIVKG</sequence>
<dbReference type="PROSITE" id="PS50883">
    <property type="entry name" value="EAL"/>
    <property type="match status" value="1"/>
</dbReference>
<evidence type="ECO:0000259" key="11">
    <source>
        <dbReference type="PROSITE" id="PS50883"/>
    </source>
</evidence>
<dbReference type="EMBL" id="LR721751">
    <property type="protein sequence ID" value="VVV05759.1"/>
    <property type="molecule type" value="Genomic_DNA"/>
</dbReference>
<evidence type="ECO:0000256" key="1">
    <source>
        <dbReference type="ARBA" id="ARBA00004651"/>
    </source>
</evidence>
<evidence type="ECO:0000256" key="9">
    <source>
        <dbReference type="ARBA" id="ARBA00034290"/>
    </source>
</evidence>
<evidence type="ECO:0000256" key="3">
    <source>
        <dbReference type="ARBA" id="ARBA00022475"/>
    </source>
</evidence>
<evidence type="ECO:0000256" key="6">
    <source>
        <dbReference type="ARBA" id="ARBA00022801"/>
    </source>
</evidence>
<dbReference type="InterPro" id="IPR035919">
    <property type="entry name" value="EAL_sf"/>
</dbReference>
<evidence type="ECO:0000256" key="10">
    <source>
        <dbReference type="SAM" id="Phobius"/>
    </source>
</evidence>
<comment type="catalytic activity">
    <reaction evidence="9">
        <text>3',3'-c-di-GMP + H2O = 5'-phosphoguanylyl(3'-&gt;5')guanosine + H(+)</text>
        <dbReference type="Rhea" id="RHEA:24902"/>
        <dbReference type="ChEBI" id="CHEBI:15377"/>
        <dbReference type="ChEBI" id="CHEBI:15378"/>
        <dbReference type="ChEBI" id="CHEBI:58754"/>
        <dbReference type="ChEBI" id="CHEBI:58805"/>
        <dbReference type="EC" id="3.1.4.52"/>
    </reaction>
</comment>
<dbReference type="InterPro" id="IPR024744">
    <property type="entry name" value="CSS-motif_dom"/>
</dbReference>
<keyword evidence="5 10" id="KW-0812">Transmembrane</keyword>
<dbReference type="CDD" id="cd01948">
    <property type="entry name" value="EAL"/>
    <property type="match status" value="1"/>
</dbReference>
<dbReference type="Gene3D" id="3.20.20.450">
    <property type="entry name" value="EAL domain"/>
    <property type="match status" value="1"/>
</dbReference>
<keyword evidence="7 10" id="KW-1133">Transmembrane helix</keyword>
<dbReference type="InterPro" id="IPR050706">
    <property type="entry name" value="Cyclic-di-GMP_PDE-like"/>
</dbReference>
<evidence type="ECO:0000256" key="8">
    <source>
        <dbReference type="ARBA" id="ARBA00023136"/>
    </source>
</evidence>
<feature type="transmembrane region" description="Helical" evidence="10">
    <location>
        <begin position="7"/>
        <end position="24"/>
    </location>
</feature>
<dbReference type="Pfam" id="PF12792">
    <property type="entry name" value="CSS-motif"/>
    <property type="match status" value="1"/>
</dbReference>
<evidence type="ECO:0000313" key="12">
    <source>
        <dbReference type="EMBL" id="VVV05759.1"/>
    </source>
</evidence>
<dbReference type="AlphaFoldDB" id="A0A5Q4ZWR1"/>
<keyword evidence="4" id="KW-0973">c-di-GMP</keyword>
<keyword evidence="6" id="KW-0378">Hydrolase</keyword>
<dbReference type="GO" id="GO:0005886">
    <property type="term" value="C:plasma membrane"/>
    <property type="evidence" value="ECO:0007669"/>
    <property type="project" value="UniProtKB-SubCell"/>
</dbReference>
<evidence type="ECO:0000256" key="4">
    <source>
        <dbReference type="ARBA" id="ARBA00022636"/>
    </source>
</evidence>
<evidence type="ECO:0000256" key="5">
    <source>
        <dbReference type="ARBA" id="ARBA00022692"/>
    </source>
</evidence>
<dbReference type="SMART" id="SM00052">
    <property type="entry name" value="EAL"/>
    <property type="match status" value="1"/>
</dbReference>
<gene>
    <name evidence="12" type="primary">pdeG</name>
    <name evidence="12" type="ORF">AW0309160_03242</name>
</gene>
<dbReference type="GO" id="GO:0071111">
    <property type="term" value="F:cyclic-guanylate-specific phosphodiesterase activity"/>
    <property type="evidence" value="ECO:0007669"/>
    <property type="project" value="UniProtKB-EC"/>
</dbReference>
<dbReference type="Pfam" id="PF00563">
    <property type="entry name" value="EAL"/>
    <property type="match status" value="1"/>
</dbReference>
<reference evidence="12" key="1">
    <citation type="submission" date="2019-09" db="EMBL/GenBank/DDBJ databases">
        <authorList>
            <person name="Hjerde E."/>
        </authorList>
    </citation>
    <scope>NUCLEOTIDE SEQUENCE</scope>
    <source>
        <strain evidence="12">06/09/160</strain>
    </source>
</reference>
<proteinExistence type="predicted"/>
<accession>A0A5Q4ZWR1</accession>
<organism evidence="12">
    <name type="scientific">Aliivibrio wodanis</name>
    <dbReference type="NCBI Taxonomy" id="80852"/>
    <lineage>
        <taxon>Bacteria</taxon>
        <taxon>Pseudomonadati</taxon>
        <taxon>Pseudomonadota</taxon>
        <taxon>Gammaproteobacteria</taxon>
        <taxon>Vibrionales</taxon>
        <taxon>Vibrionaceae</taxon>
        <taxon>Aliivibrio</taxon>
    </lineage>
</organism>
<evidence type="ECO:0000256" key="2">
    <source>
        <dbReference type="ARBA" id="ARBA00012282"/>
    </source>
</evidence>
<dbReference type="PANTHER" id="PTHR33121:SF79">
    <property type="entry name" value="CYCLIC DI-GMP PHOSPHODIESTERASE PDED-RELATED"/>
    <property type="match status" value="1"/>
</dbReference>
<feature type="domain" description="EAL" evidence="11">
    <location>
        <begin position="233"/>
        <end position="476"/>
    </location>
</feature>
<comment type="subcellular location">
    <subcellularLocation>
        <location evidence="1">Cell membrane</location>
        <topology evidence="1">Multi-pass membrane protein</topology>
    </subcellularLocation>
</comment>
<protein>
    <recommendedName>
        <fullName evidence="2">cyclic-guanylate-specific phosphodiesterase</fullName>
        <ecNumber evidence="2">3.1.4.52</ecNumber>
    </recommendedName>
</protein>
<keyword evidence="3" id="KW-1003">Cell membrane</keyword>
<dbReference type="EC" id="3.1.4.52" evidence="2"/>
<dbReference type="PANTHER" id="PTHR33121">
    <property type="entry name" value="CYCLIC DI-GMP PHOSPHODIESTERASE PDEF"/>
    <property type="match status" value="1"/>
</dbReference>
<feature type="transmembrane region" description="Helical" evidence="10">
    <location>
        <begin position="211"/>
        <end position="235"/>
    </location>
</feature>
<dbReference type="InterPro" id="IPR001633">
    <property type="entry name" value="EAL_dom"/>
</dbReference>